<keyword evidence="1 3" id="KW-0479">Metal-binding</keyword>
<keyword evidence="5" id="KW-0224">Dipeptidase</keyword>
<dbReference type="EC" id="3.4.13.9" evidence="5"/>
<dbReference type="InterPro" id="IPR029149">
    <property type="entry name" value="Creatin/AminoP/Spt16_N"/>
</dbReference>
<evidence type="ECO:0000313" key="5">
    <source>
        <dbReference type="EMBL" id="KYH27590.1"/>
    </source>
</evidence>
<gene>
    <name evidence="5" type="primary">pepQ_3</name>
    <name evidence="5" type="ORF">HAPAU_02580</name>
</gene>
<evidence type="ECO:0000256" key="2">
    <source>
        <dbReference type="ARBA" id="ARBA00022801"/>
    </source>
</evidence>
<dbReference type="InterPro" id="IPR050659">
    <property type="entry name" value="Peptidase_M24B"/>
</dbReference>
<accession>A0A151AJ98</accession>
<organism evidence="5 6">
    <name type="scientific">Halalkalicoccus paucihalophilus</name>
    <dbReference type="NCBI Taxonomy" id="1008153"/>
    <lineage>
        <taxon>Archaea</taxon>
        <taxon>Methanobacteriati</taxon>
        <taxon>Methanobacteriota</taxon>
        <taxon>Stenosarchaea group</taxon>
        <taxon>Halobacteria</taxon>
        <taxon>Halobacteriales</taxon>
        <taxon>Halococcaceae</taxon>
        <taxon>Halalkalicoccus</taxon>
    </lineage>
</organism>
<evidence type="ECO:0000256" key="3">
    <source>
        <dbReference type="RuleBase" id="RU000590"/>
    </source>
</evidence>
<dbReference type="InterPro" id="IPR001131">
    <property type="entry name" value="Peptidase_M24B_aminopep-P_CS"/>
</dbReference>
<dbReference type="PATRIC" id="fig|1008153.3.peg.261"/>
<keyword evidence="2 5" id="KW-0378">Hydrolase</keyword>
<feature type="domain" description="Peptidase M24" evidence="4">
    <location>
        <begin position="136"/>
        <end position="355"/>
    </location>
</feature>
<dbReference type="EMBL" id="LTAZ01000001">
    <property type="protein sequence ID" value="KYH27590.1"/>
    <property type="molecule type" value="Genomic_DNA"/>
</dbReference>
<dbReference type="SUPFAM" id="SSF55920">
    <property type="entry name" value="Creatinase/aminopeptidase"/>
    <property type="match status" value="1"/>
</dbReference>
<comment type="caution">
    <text evidence="5">The sequence shown here is derived from an EMBL/GenBank/DDBJ whole genome shotgun (WGS) entry which is preliminary data.</text>
</comment>
<dbReference type="GO" id="GO:0102009">
    <property type="term" value="F:proline dipeptidase activity"/>
    <property type="evidence" value="ECO:0007669"/>
    <property type="project" value="UniProtKB-EC"/>
</dbReference>
<dbReference type="InterPro" id="IPR036005">
    <property type="entry name" value="Creatinase/aminopeptidase-like"/>
</dbReference>
<dbReference type="GO" id="GO:0046872">
    <property type="term" value="F:metal ion binding"/>
    <property type="evidence" value="ECO:0007669"/>
    <property type="project" value="UniProtKB-KW"/>
</dbReference>
<dbReference type="AlphaFoldDB" id="A0A151AJ98"/>
<proteinExistence type="inferred from homology"/>
<keyword evidence="5" id="KW-0645">Protease</keyword>
<name>A0A151AJ98_9EURY</name>
<dbReference type="PANTHER" id="PTHR46112:SF2">
    <property type="entry name" value="XAA-PRO AMINOPEPTIDASE P-RELATED"/>
    <property type="match status" value="1"/>
</dbReference>
<dbReference type="PANTHER" id="PTHR46112">
    <property type="entry name" value="AMINOPEPTIDASE"/>
    <property type="match status" value="1"/>
</dbReference>
<dbReference type="InterPro" id="IPR000994">
    <property type="entry name" value="Pept_M24"/>
</dbReference>
<evidence type="ECO:0000259" key="4">
    <source>
        <dbReference type="Pfam" id="PF00557"/>
    </source>
</evidence>
<dbReference type="RefSeq" id="WP_066378536.1">
    <property type="nucleotide sequence ID" value="NZ_LTAZ01000001.1"/>
</dbReference>
<dbReference type="PROSITE" id="PS00491">
    <property type="entry name" value="PROLINE_PEPTIDASE"/>
    <property type="match status" value="1"/>
</dbReference>
<evidence type="ECO:0000313" key="6">
    <source>
        <dbReference type="Proteomes" id="UP000075321"/>
    </source>
</evidence>
<protein>
    <submittedName>
        <fullName evidence="5">Xaa-Pro dipeptidase</fullName>
        <ecNumber evidence="5">3.4.13.9</ecNumber>
    </submittedName>
</protein>
<sequence length="377" mass="40809">MDYGALDAELRDRNADGVVHVGDRFDDDLRYLTGFSGPDREYAFVYDGEGGEAILCAPQLFEEQAQREFSGTVVSAAEQEATTAGERAADLVSGTVLVPQSIPHDTALWLERAGCDLESTAVVERMRSRKTEAEIERIRTVQEAAQTGMARAETVLASTEVEGDPLIWEERVLTTERLRREANAAMALEGVNPVGNTVIGAGERCADLHFTGDIPIKRGETVLLDLSPRGPEGYYGDLSRTFVVDLEGGWERRAYVAVERAQEAAFDALSEGAGTLASTVHEETAAEISAYGFRPDGTPGFTHGTGHGVGMSLHEAPSLRSDTELEAGMVLTVEPGVYDPQEGGVRIEDLVVVREEGFENLTEYPRSLVPEVRSSGQ</sequence>
<dbReference type="Proteomes" id="UP000075321">
    <property type="component" value="Unassembled WGS sequence"/>
</dbReference>
<dbReference type="Gene3D" id="3.40.350.10">
    <property type="entry name" value="Creatinase/prolidase N-terminal domain"/>
    <property type="match status" value="1"/>
</dbReference>
<dbReference type="Pfam" id="PF00557">
    <property type="entry name" value="Peptidase_M24"/>
    <property type="match status" value="1"/>
</dbReference>
<comment type="similarity">
    <text evidence="3">Belongs to the peptidase M24B family.</text>
</comment>
<dbReference type="OrthoDB" id="200535at2157"/>
<keyword evidence="6" id="KW-1185">Reference proteome</keyword>
<reference evidence="5 6" key="1">
    <citation type="submission" date="2016-02" db="EMBL/GenBank/DDBJ databases">
        <title>Genome sequence of Halalkalicoccus paucihalophilus DSM 24557.</title>
        <authorList>
            <person name="Poehlein A."/>
            <person name="Daniel R."/>
        </authorList>
    </citation>
    <scope>NUCLEOTIDE SEQUENCE [LARGE SCALE GENOMIC DNA]</scope>
    <source>
        <strain evidence="5 6">DSM 24557</strain>
    </source>
</reference>
<dbReference type="Gene3D" id="3.90.230.10">
    <property type="entry name" value="Creatinase/methionine aminopeptidase superfamily"/>
    <property type="match status" value="1"/>
</dbReference>
<evidence type="ECO:0000256" key="1">
    <source>
        <dbReference type="ARBA" id="ARBA00022723"/>
    </source>
</evidence>